<evidence type="ECO:0000313" key="1">
    <source>
        <dbReference type="EMBL" id="CEK71628.1"/>
    </source>
</evidence>
<protein>
    <submittedName>
        <fullName evidence="1">Uncharacterized protein</fullName>
    </submittedName>
</protein>
<organism evidence="1">
    <name type="scientific">Arion vulgaris</name>
    <dbReference type="NCBI Taxonomy" id="1028688"/>
    <lineage>
        <taxon>Eukaryota</taxon>
        <taxon>Metazoa</taxon>
        <taxon>Spiralia</taxon>
        <taxon>Lophotrochozoa</taxon>
        <taxon>Mollusca</taxon>
        <taxon>Gastropoda</taxon>
        <taxon>Heterobranchia</taxon>
        <taxon>Euthyneura</taxon>
        <taxon>Panpulmonata</taxon>
        <taxon>Eupulmonata</taxon>
        <taxon>Stylommatophora</taxon>
        <taxon>Helicina</taxon>
        <taxon>Arionoidea</taxon>
        <taxon>Arionidae</taxon>
        <taxon>Arion</taxon>
    </lineage>
</organism>
<proteinExistence type="predicted"/>
<sequence length="68" mass="7557">MPLFITITDLTKALHIITSETIQYSGEGWLSTKAVELDPVLPSGYERHCVSLSCHRQSMNNCNMSSLS</sequence>
<feature type="non-terminal residue" evidence="1">
    <location>
        <position position="68"/>
    </location>
</feature>
<accession>A0A0B6ZST9</accession>
<gene>
    <name evidence="1" type="primary">ORF79193</name>
</gene>
<reference evidence="1" key="1">
    <citation type="submission" date="2014-12" db="EMBL/GenBank/DDBJ databases">
        <title>Insight into the proteome of Arion vulgaris.</title>
        <authorList>
            <person name="Aradska J."/>
            <person name="Bulat T."/>
            <person name="Smidak R."/>
            <person name="Sarate P."/>
            <person name="Gangsoo J."/>
            <person name="Sialana F."/>
            <person name="Bilban M."/>
            <person name="Lubec G."/>
        </authorList>
    </citation>
    <scope>NUCLEOTIDE SEQUENCE</scope>
    <source>
        <tissue evidence="1">Skin</tissue>
    </source>
</reference>
<dbReference type="AlphaFoldDB" id="A0A0B6ZST9"/>
<dbReference type="EMBL" id="HACG01024763">
    <property type="protein sequence ID" value="CEK71628.1"/>
    <property type="molecule type" value="Transcribed_RNA"/>
</dbReference>
<name>A0A0B6ZST9_9EUPU</name>